<comment type="caution">
    <text evidence="4">The sequence shown here is derived from an EMBL/GenBank/DDBJ whole genome shotgun (WGS) entry which is preliminary data.</text>
</comment>
<evidence type="ECO:0000259" key="3">
    <source>
        <dbReference type="Pfam" id="PF00884"/>
    </source>
</evidence>
<gene>
    <name evidence="4" type="ORF">SDC9_66137</name>
</gene>
<dbReference type="CDD" id="cd16148">
    <property type="entry name" value="sulfatase_like"/>
    <property type="match status" value="1"/>
</dbReference>
<dbReference type="SUPFAM" id="SSF53649">
    <property type="entry name" value="Alkaline phosphatase-like"/>
    <property type="match status" value="1"/>
</dbReference>
<name>A0A644XVF9_9ZZZZ</name>
<dbReference type="PANTHER" id="PTHR45953:SF1">
    <property type="entry name" value="IDURONATE 2-SULFATASE"/>
    <property type="match status" value="1"/>
</dbReference>
<dbReference type="GO" id="GO:0046872">
    <property type="term" value="F:metal ion binding"/>
    <property type="evidence" value="ECO:0007669"/>
    <property type="project" value="UniProtKB-KW"/>
</dbReference>
<protein>
    <recommendedName>
        <fullName evidence="3">Sulfatase N-terminal domain-containing protein</fullName>
    </recommendedName>
</protein>
<evidence type="ECO:0000256" key="1">
    <source>
        <dbReference type="ARBA" id="ARBA00022723"/>
    </source>
</evidence>
<keyword evidence="1" id="KW-0479">Metal-binding</keyword>
<evidence type="ECO:0000256" key="2">
    <source>
        <dbReference type="ARBA" id="ARBA00022801"/>
    </source>
</evidence>
<dbReference type="Pfam" id="PF00884">
    <property type="entry name" value="Sulfatase"/>
    <property type="match status" value="1"/>
</dbReference>
<organism evidence="4">
    <name type="scientific">bioreactor metagenome</name>
    <dbReference type="NCBI Taxonomy" id="1076179"/>
    <lineage>
        <taxon>unclassified sequences</taxon>
        <taxon>metagenomes</taxon>
        <taxon>ecological metagenomes</taxon>
    </lineage>
</organism>
<feature type="domain" description="Sulfatase N-terminal" evidence="3">
    <location>
        <begin position="4"/>
        <end position="325"/>
    </location>
</feature>
<proteinExistence type="predicted"/>
<accession>A0A644XVF9</accession>
<dbReference type="PANTHER" id="PTHR45953">
    <property type="entry name" value="IDURONATE 2-SULFATASE"/>
    <property type="match status" value="1"/>
</dbReference>
<dbReference type="GO" id="GO:0008484">
    <property type="term" value="F:sulfuric ester hydrolase activity"/>
    <property type="evidence" value="ECO:0007669"/>
    <property type="project" value="TreeGrafter"/>
</dbReference>
<dbReference type="InterPro" id="IPR017850">
    <property type="entry name" value="Alkaline_phosphatase_core_sf"/>
</dbReference>
<dbReference type="AlphaFoldDB" id="A0A644XVF9"/>
<dbReference type="GO" id="GO:0005737">
    <property type="term" value="C:cytoplasm"/>
    <property type="evidence" value="ECO:0007669"/>
    <property type="project" value="TreeGrafter"/>
</dbReference>
<keyword evidence="2" id="KW-0378">Hydrolase</keyword>
<dbReference type="EMBL" id="VSSQ01003229">
    <property type="protein sequence ID" value="MPM19711.1"/>
    <property type="molecule type" value="Genomic_DNA"/>
</dbReference>
<evidence type="ECO:0000313" key="4">
    <source>
        <dbReference type="EMBL" id="MPM19711.1"/>
    </source>
</evidence>
<dbReference type="Gene3D" id="3.40.720.10">
    <property type="entry name" value="Alkaline Phosphatase, subunit A"/>
    <property type="match status" value="1"/>
</dbReference>
<dbReference type="InterPro" id="IPR000917">
    <property type="entry name" value="Sulfatase_N"/>
</dbReference>
<sequence>MRAVMVMFDSLNRHFLPNYGNDSVYMPNFERLEELTITFDNSYVASLPCIPARRELHTGRYNFMHRSWGPLEPYDDSMPQLLSQAGCHTHLVTDHVHYWEDGGSTYHNRYSSYEFVRGQEGDKWKGSVKPMERPNVLGRWQKQDSINREYTRTDATAPITTTFDLGLDFIQRNAKDDNWFLQIETFDPHEPFVSPDSYLQRYEKTYDGPQFDWPEYRRTNETPEQIEHVRNKYRALLSMCDKNLGRVLDMFDENNLWEDTMLIVNTDHGFLLGEHGWWAKCIQPFYDEVSHTPLFIWDPRSAKRNEHRQTLVQTIDLAPTLLSFFNQPCPPDMLGMDLAPVIASDEGIRDKLFFGMFGGHINCLWGDYVYMKAPKLAQDKPNLLYNYTLMPMHMRSMFSLDELKQGEYGTTFSFTKGCPLLRFPGTFGAPGGEASEPLETMLFNLAKDPEQLHPFRDEMLEARMDGFIKEMMIENDAPKELFTLFGLED</sequence>
<reference evidence="4" key="1">
    <citation type="submission" date="2019-08" db="EMBL/GenBank/DDBJ databases">
        <authorList>
            <person name="Kucharzyk K."/>
            <person name="Murdoch R.W."/>
            <person name="Higgins S."/>
            <person name="Loffler F."/>
        </authorList>
    </citation>
    <scope>NUCLEOTIDE SEQUENCE</scope>
</reference>